<organism evidence="1 2">
    <name type="scientific">Cetraspora pellucida</name>
    <dbReference type="NCBI Taxonomy" id="1433469"/>
    <lineage>
        <taxon>Eukaryota</taxon>
        <taxon>Fungi</taxon>
        <taxon>Fungi incertae sedis</taxon>
        <taxon>Mucoromycota</taxon>
        <taxon>Glomeromycotina</taxon>
        <taxon>Glomeromycetes</taxon>
        <taxon>Diversisporales</taxon>
        <taxon>Gigasporaceae</taxon>
        <taxon>Cetraspora</taxon>
    </lineage>
</organism>
<gene>
    <name evidence="1" type="ORF">SPELUC_LOCUS6248</name>
</gene>
<dbReference type="Proteomes" id="UP000789366">
    <property type="component" value="Unassembled WGS sequence"/>
</dbReference>
<name>A0ACA9MB09_9GLOM</name>
<evidence type="ECO:0000313" key="1">
    <source>
        <dbReference type="EMBL" id="CAG8577927.1"/>
    </source>
</evidence>
<reference evidence="1" key="1">
    <citation type="submission" date="2021-06" db="EMBL/GenBank/DDBJ databases">
        <authorList>
            <person name="Kallberg Y."/>
            <person name="Tangrot J."/>
            <person name="Rosling A."/>
        </authorList>
    </citation>
    <scope>NUCLEOTIDE SEQUENCE</scope>
    <source>
        <strain evidence="1">28 12/20/2015</strain>
    </source>
</reference>
<evidence type="ECO:0000313" key="2">
    <source>
        <dbReference type="Proteomes" id="UP000789366"/>
    </source>
</evidence>
<proteinExistence type="predicted"/>
<keyword evidence="2" id="KW-1185">Reference proteome</keyword>
<feature type="non-terminal residue" evidence="1">
    <location>
        <position position="1"/>
    </location>
</feature>
<dbReference type="EMBL" id="CAJVPW010007174">
    <property type="protein sequence ID" value="CAG8577927.1"/>
    <property type="molecule type" value="Genomic_DNA"/>
</dbReference>
<protein>
    <submittedName>
        <fullName evidence="1">3250_t:CDS:1</fullName>
    </submittedName>
</protein>
<comment type="caution">
    <text evidence="1">The sequence shown here is derived from an EMBL/GenBank/DDBJ whole genome shotgun (WGS) entry which is preliminary data.</text>
</comment>
<accession>A0ACA9MB09</accession>
<sequence>SLISLLTSSLALFFTLPLILLYINQGIAVIMILENEIIFNGNNTVSVPFGHIAESYILHHPFLKNTHLKSQSHLQTPQLIKEGLITLCHVEDVADFLE</sequence>